<keyword evidence="8" id="KW-1185">Reference proteome</keyword>
<keyword evidence="2 5" id="KW-0812">Transmembrane</keyword>
<comment type="subcellular location">
    <subcellularLocation>
        <location evidence="1">Membrane</location>
        <topology evidence="1">Multi-pass membrane protein</topology>
    </subcellularLocation>
</comment>
<dbReference type="InterPro" id="IPR051533">
    <property type="entry name" value="WaaL-like"/>
</dbReference>
<dbReference type="GO" id="GO:0016874">
    <property type="term" value="F:ligase activity"/>
    <property type="evidence" value="ECO:0007669"/>
    <property type="project" value="UniProtKB-KW"/>
</dbReference>
<dbReference type="PANTHER" id="PTHR37422">
    <property type="entry name" value="TEICHURONIC ACID BIOSYNTHESIS PROTEIN TUAE"/>
    <property type="match status" value="1"/>
</dbReference>
<name>A0A3S0KUP3_9PROT</name>
<feature type="transmembrane region" description="Helical" evidence="5">
    <location>
        <begin position="219"/>
        <end position="236"/>
    </location>
</feature>
<dbReference type="PANTHER" id="PTHR37422:SF23">
    <property type="entry name" value="TEICHURONIC ACID BIOSYNTHESIS PROTEIN TUAE"/>
    <property type="match status" value="1"/>
</dbReference>
<evidence type="ECO:0000256" key="5">
    <source>
        <dbReference type="SAM" id="Phobius"/>
    </source>
</evidence>
<dbReference type="RefSeq" id="WP_126620282.1">
    <property type="nucleotide sequence ID" value="NZ_JBHUCY010000076.1"/>
</dbReference>
<dbReference type="OrthoDB" id="4391260at2"/>
<feature type="transmembrane region" description="Helical" evidence="5">
    <location>
        <begin position="21"/>
        <end position="49"/>
    </location>
</feature>
<comment type="caution">
    <text evidence="7">The sequence shown here is derived from an EMBL/GenBank/DDBJ whole genome shotgun (WGS) entry which is preliminary data.</text>
</comment>
<dbReference type="AlphaFoldDB" id="A0A3S0KUP3"/>
<sequence>MPTDVMRAQRKPGRDGLDAALGRLVMTSSINTAVFRGLLAVVVLAPVPFGANRPWAWSLLAVLIGLLAGGWALLAIFGRCRAPLPAGRLAAAAIPFGLAMLWAVAQTSSLIPAGSWHPLWGEAAQALGGGGNGMISAAPDATWSAVMRLSCYATVFLLAAQLGMERARAHEAMTAVVVAGVAYAGYGLFVYFSGREEILWFAKWAYLGDLTSTFVNRNAYGAYAALGLVCCVATFAHRLRRRREERRGAAEWTETLLVRAMPYLIGALLTGSALLLSHSRGAFLSGGLALATLMVALTLGRALSPQAALRIGLTILVVAVAVVAMNGEGTLERLLETGTPAADEGRADVYRLTLAAIADAPLTGHGLGAFQSAFRMYRDGGLHRAEDWQYAHNVYLEMAMDLGVPAAGAFFASLLAVLAACVRGLFRRRRDQVYPATALAAAVLIGAHGLIDFSAQIPAIAMTLALLMGIGFAQSWSSRTLSEDGTAP</sequence>
<feature type="transmembrane region" description="Helical" evidence="5">
    <location>
        <begin position="433"/>
        <end position="451"/>
    </location>
</feature>
<evidence type="ECO:0000256" key="1">
    <source>
        <dbReference type="ARBA" id="ARBA00004141"/>
    </source>
</evidence>
<evidence type="ECO:0000256" key="3">
    <source>
        <dbReference type="ARBA" id="ARBA00022989"/>
    </source>
</evidence>
<evidence type="ECO:0000313" key="7">
    <source>
        <dbReference type="EMBL" id="RTR14165.1"/>
    </source>
</evidence>
<evidence type="ECO:0000256" key="2">
    <source>
        <dbReference type="ARBA" id="ARBA00022692"/>
    </source>
</evidence>
<feature type="transmembrane region" description="Helical" evidence="5">
    <location>
        <begin position="55"/>
        <end position="77"/>
    </location>
</feature>
<feature type="transmembrane region" description="Helical" evidence="5">
    <location>
        <begin position="172"/>
        <end position="192"/>
    </location>
</feature>
<keyword evidence="4 5" id="KW-0472">Membrane</keyword>
<feature type="transmembrane region" description="Helical" evidence="5">
    <location>
        <begin position="457"/>
        <end position="473"/>
    </location>
</feature>
<feature type="transmembrane region" description="Helical" evidence="5">
    <location>
        <begin position="402"/>
        <end position="426"/>
    </location>
</feature>
<keyword evidence="3 5" id="KW-1133">Transmembrane helix</keyword>
<feature type="transmembrane region" description="Helical" evidence="5">
    <location>
        <begin position="141"/>
        <end position="160"/>
    </location>
</feature>
<organism evidence="7 8">
    <name type="scientific">Azospirillum griseum</name>
    <dbReference type="NCBI Taxonomy" id="2496639"/>
    <lineage>
        <taxon>Bacteria</taxon>
        <taxon>Pseudomonadati</taxon>
        <taxon>Pseudomonadota</taxon>
        <taxon>Alphaproteobacteria</taxon>
        <taxon>Rhodospirillales</taxon>
        <taxon>Azospirillaceae</taxon>
        <taxon>Azospirillum</taxon>
    </lineage>
</organism>
<dbReference type="EMBL" id="RXMA01000041">
    <property type="protein sequence ID" value="RTR14165.1"/>
    <property type="molecule type" value="Genomic_DNA"/>
</dbReference>
<dbReference type="GO" id="GO:0016020">
    <property type="term" value="C:membrane"/>
    <property type="evidence" value="ECO:0007669"/>
    <property type="project" value="UniProtKB-SubCell"/>
</dbReference>
<dbReference type="Proteomes" id="UP000277007">
    <property type="component" value="Unassembled WGS sequence"/>
</dbReference>
<dbReference type="Pfam" id="PF04932">
    <property type="entry name" value="Wzy_C"/>
    <property type="match status" value="1"/>
</dbReference>
<dbReference type="InterPro" id="IPR007016">
    <property type="entry name" value="O-antigen_ligase-rel_domated"/>
</dbReference>
<feature type="transmembrane region" description="Helical" evidence="5">
    <location>
        <begin position="89"/>
        <end position="111"/>
    </location>
</feature>
<evidence type="ECO:0000256" key="4">
    <source>
        <dbReference type="ARBA" id="ARBA00023136"/>
    </source>
</evidence>
<protein>
    <submittedName>
        <fullName evidence="7">O-antigen ligase domain-containing protein</fullName>
    </submittedName>
</protein>
<feature type="domain" description="O-antigen ligase-related" evidence="6">
    <location>
        <begin position="266"/>
        <end position="411"/>
    </location>
</feature>
<gene>
    <name evidence="7" type="ORF">EJ903_24070</name>
</gene>
<evidence type="ECO:0000259" key="6">
    <source>
        <dbReference type="Pfam" id="PF04932"/>
    </source>
</evidence>
<feature type="transmembrane region" description="Helical" evidence="5">
    <location>
        <begin position="307"/>
        <end position="325"/>
    </location>
</feature>
<reference evidence="7 8" key="1">
    <citation type="submission" date="2018-12" db="EMBL/GenBank/DDBJ databases">
        <authorList>
            <person name="Yang Y."/>
        </authorList>
    </citation>
    <scope>NUCLEOTIDE SEQUENCE [LARGE SCALE GENOMIC DNA]</scope>
    <source>
        <strain evidence="7 8">L-25-5w-1</strain>
    </source>
</reference>
<feature type="transmembrane region" description="Helical" evidence="5">
    <location>
        <begin position="282"/>
        <end position="300"/>
    </location>
</feature>
<proteinExistence type="predicted"/>
<evidence type="ECO:0000313" key="8">
    <source>
        <dbReference type="Proteomes" id="UP000277007"/>
    </source>
</evidence>
<feature type="transmembrane region" description="Helical" evidence="5">
    <location>
        <begin position="256"/>
        <end position="276"/>
    </location>
</feature>
<accession>A0A3S0KUP3</accession>
<keyword evidence="7" id="KW-0436">Ligase</keyword>